<dbReference type="Pfam" id="PF00378">
    <property type="entry name" value="ECH_1"/>
    <property type="match status" value="1"/>
</dbReference>
<dbReference type="KEGG" id="rha:RHA1_ro08944"/>
<dbReference type="InterPro" id="IPR052377">
    <property type="entry name" value="Mitochondrial_ECH-domain"/>
</dbReference>
<accession>Q0RXJ8</accession>
<keyword evidence="4" id="KW-0809">Transit peptide</keyword>
<dbReference type="PANTHER" id="PTHR43602">
    <property type="match status" value="1"/>
</dbReference>
<evidence type="ECO:0000256" key="4">
    <source>
        <dbReference type="ARBA" id="ARBA00022946"/>
    </source>
</evidence>
<dbReference type="GO" id="GO:0006631">
    <property type="term" value="P:fatty acid metabolic process"/>
    <property type="evidence" value="ECO:0007669"/>
    <property type="project" value="UniProtKB-KW"/>
</dbReference>
<protein>
    <recommendedName>
        <fullName evidence="9">Enoyl-CoA hydratase domain-containing protein 3, mitochondrial</fullName>
    </recommendedName>
</protein>
<evidence type="ECO:0000256" key="8">
    <source>
        <dbReference type="ARBA" id="ARBA00037410"/>
    </source>
</evidence>
<dbReference type="InterPro" id="IPR029045">
    <property type="entry name" value="ClpP/crotonase-like_dom_sf"/>
</dbReference>
<reference evidence="12" key="1">
    <citation type="journal article" date="2006" name="Proc. Natl. Acad. Sci. U.S.A.">
        <title>The complete genome of Rhodococcus sp. RHA1 provides insights into a catabolic powerhouse.</title>
        <authorList>
            <person name="McLeod M.P."/>
            <person name="Warren R.L."/>
            <person name="Hsiao W.W.L."/>
            <person name="Araki N."/>
            <person name="Myhre M."/>
            <person name="Fernandes C."/>
            <person name="Miyazawa D."/>
            <person name="Wong W."/>
            <person name="Lillquist A.L."/>
            <person name="Wang D."/>
            <person name="Dosanjh M."/>
            <person name="Hara H."/>
            <person name="Petrescu A."/>
            <person name="Morin R.D."/>
            <person name="Yang G."/>
            <person name="Stott J.M."/>
            <person name="Schein J.E."/>
            <person name="Shin H."/>
            <person name="Smailus D."/>
            <person name="Siddiqui A.S."/>
            <person name="Marra M.A."/>
            <person name="Jones S.J.M."/>
            <person name="Holt R."/>
            <person name="Brinkman F.S.L."/>
            <person name="Miyauchi K."/>
            <person name="Fukuda M."/>
            <person name="Davies J.E."/>
            <person name="Mohn W.W."/>
            <person name="Eltis L.D."/>
        </authorList>
    </citation>
    <scope>NUCLEOTIDE SEQUENCE [LARGE SCALE GENOMIC DNA]</scope>
    <source>
        <strain evidence="12">RHA1</strain>
    </source>
</reference>
<dbReference type="Gene3D" id="3.90.226.10">
    <property type="entry name" value="2-enoyl-CoA Hydratase, Chain A, domain 1"/>
    <property type="match status" value="1"/>
</dbReference>
<evidence type="ECO:0000313" key="12">
    <source>
        <dbReference type="Proteomes" id="UP000008710"/>
    </source>
</evidence>
<dbReference type="SUPFAM" id="SSF52096">
    <property type="entry name" value="ClpP/crotonase"/>
    <property type="match status" value="1"/>
</dbReference>
<sequence length="269" mass="28687">MSSSDEGHNMNISTVPVAITLSDGVGVLTLDNPAKRNPLSVPVMSLLNEALLDFASNREVRAVVIRANGPVFSSGHDLSELVDRTLEDEREVFGVCTTMMESIQQIPQPVIAAVNGPAVAAGSQLASSCDLVVASSNAVFGTPGVKLGLFCSTPMVAISRAIGRKRMMQMLLTGEVIDAATAMDWGLVNEVVDLDRLDARVFELAAAIVKASPLTLRVGKQAFYRQIELPQSEAYAEMAEVMSTNAMTCDAQEGIEAFLAKRTPTWTGQ</sequence>
<dbReference type="InterPro" id="IPR001753">
    <property type="entry name" value="Enoyl-CoA_hydra/iso"/>
</dbReference>
<keyword evidence="11" id="KW-0614">Plasmid</keyword>
<keyword evidence="5" id="KW-0443">Lipid metabolism</keyword>
<evidence type="ECO:0000256" key="1">
    <source>
        <dbReference type="ARBA" id="ARBA00002994"/>
    </source>
</evidence>
<dbReference type="InterPro" id="IPR014748">
    <property type="entry name" value="Enoyl-CoA_hydra_C"/>
</dbReference>
<name>Q0RXJ8_RHOJR</name>
<dbReference type="HOGENOM" id="CLU_009834_7_3_11"/>
<comment type="function">
    <text evidence="8">May play a role in fatty acid biosynthesis and insulin sensitivity.</text>
</comment>
<evidence type="ECO:0000256" key="3">
    <source>
        <dbReference type="ARBA" id="ARBA00022832"/>
    </source>
</evidence>
<evidence type="ECO:0000256" key="5">
    <source>
        <dbReference type="ARBA" id="ARBA00023098"/>
    </source>
</evidence>
<evidence type="ECO:0000256" key="6">
    <source>
        <dbReference type="ARBA" id="ARBA00023709"/>
    </source>
</evidence>
<comment type="catalytic activity">
    <reaction evidence="6">
        <text>a (3S)-3-hydroxyacyl-CoA = a (2E)-enoyl-CoA + H2O</text>
        <dbReference type="Rhea" id="RHEA:16105"/>
        <dbReference type="ChEBI" id="CHEBI:15377"/>
        <dbReference type="ChEBI" id="CHEBI:57318"/>
        <dbReference type="ChEBI" id="CHEBI:58856"/>
        <dbReference type="EC" id="4.2.1.17"/>
    </reaction>
</comment>
<evidence type="ECO:0000256" key="2">
    <source>
        <dbReference type="ARBA" id="ARBA00005254"/>
    </source>
</evidence>
<geneLocation type="plasmid" evidence="11 12">
    <name>pRHL1</name>
</geneLocation>
<dbReference type="GO" id="GO:0004300">
    <property type="term" value="F:enoyl-CoA hydratase activity"/>
    <property type="evidence" value="ECO:0007669"/>
    <property type="project" value="UniProtKB-EC"/>
</dbReference>
<dbReference type="Proteomes" id="UP000008710">
    <property type="component" value="Plasmid pRHL1"/>
</dbReference>
<dbReference type="Gene3D" id="1.10.12.10">
    <property type="entry name" value="Lyase 2-enoyl-coa Hydratase, Chain A, domain 2"/>
    <property type="match status" value="1"/>
</dbReference>
<comment type="catalytic activity">
    <reaction evidence="7">
        <text>a 4-saturated-(3S)-3-hydroxyacyl-CoA = a (3E)-enoyl-CoA + H2O</text>
        <dbReference type="Rhea" id="RHEA:20724"/>
        <dbReference type="ChEBI" id="CHEBI:15377"/>
        <dbReference type="ChEBI" id="CHEBI:58521"/>
        <dbReference type="ChEBI" id="CHEBI:137480"/>
        <dbReference type="EC" id="4.2.1.17"/>
    </reaction>
</comment>
<dbReference type="NCBIfam" id="NF006008">
    <property type="entry name" value="PRK08139.1"/>
    <property type="match status" value="1"/>
</dbReference>
<comment type="function">
    <text evidence="1">Could possibly oxidize fatty acids using specific components.</text>
</comment>
<dbReference type="PROSITE" id="PS00166">
    <property type="entry name" value="ENOYL_COA_HYDRATASE"/>
    <property type="match status" value="1"/>
</dbReference>
<dbReference type="InterPro" id="IPR018376">
    <property type="entry name" value="Enoyl-CoA_hyd/isom_CS"/>
</dbReference>
<evidence type="ECO:0000313" key="11">
    <source>
        <dbReference type="EMBL" id="ABG99988.1"/>
    </source>
</evidence>
<dbReference type="AlphaFoldDB" id="Q0RXJ8"/>
<evidence type="ECO:0000256" key="9">
    <source>
        <dbReference type="ARBA" id="ARBA00040545"/>
    </source>
</evidence>
<dbReference type="EMBL" id="CP000432">
    <property type="protein sequence ID" value="ABG99988.1"/>
    <property type="molecule type" value="Genomic_DNA"/>
</dbReference>
<dbReference type="CDD" id="cd06558">
    <property type="entry name" value="crotonase-like"/>
    <property type="match status" value="1"/>
</dbReference>
<evidence type="ECO:0000256" key="7">
    <source>
        <dbReference type="ARBA" id="ARBA00023717"/>
    </source>
</evidence>
<proteinExistence type="inferred from homology"/>
<keyword evidence="3" id="KW-0276">Fatty acid metabolism</keyword>
<comment type="similarity">
    <text evidence="2 10">Belongs to the enoyl-CoA hydratase/isomerase family.</text>
</comment>
<evidence type="ECO:0000256" key="10">
    <source>
        <dbReference type="RuleBase" id="RU003707"/>
    </source>
</evidence>
<dbReference type="PANTHER" id="PTHR43602:SF1">
    <property type="entry name" value="ENOYL-COA HYDRATASE DOMAIN-CONTAINING PROTEIN 3, MITOCHONDRIAL"/>
    <property type="match status" value="1"/>
</dbReference>
<organism evidence="11 12">
    <name type="scientific">Rhodococcus jostii (strain RHA1)</name>
    <dbReference type="NCBI Taxonomy" id="101510"/>
    <lineage>
        <taxon>Bacteria</taxon>
        <taxon>Bacillati</taxon>
        <taxon>Actinomycetota</taxon>
        <taxon>Actinomycetes</taxon>
        <taxon>Mycobacteriales</taxon>
        <taxon>Nocardiaceae</taxon>
        <taxon>Rhodococcus</taxon>
    </lineage>
</organism>
<gene>
    <name evidence="11" type="ordered locus">RHA1_ro08944</name>
</gene>